<evidence type="ECO:0000259" key="1">
    <source>
        <dbReference type="Pfam" id="PF03101"/>
    </source>
</evidence>
<protein>
    <recommendedName>
        <fullName evidence="1">FAR1 domain-containing protein</fullName>
    </recommendedName>
</protein>
<accession>V4TF85</accession>
<dbReference type="EMBL" id="KI536312">
    <property type="protein sequence ID" value="ESR59048.1"/>
    <property type="molecule type" value="Genomic_DNA"/>
</dbReference>
<keyword evidence="3" id="KW-1185">Reference proteome</keyword>
<dbReference type="AlphaFoldDB" id="V4TF85"/>
<dbReference type="Pfam" id="PF03101">
    <property type="entry name" value="FAR1"/>
    <property type="match status" value="1"/>
</dbReference>
<dbReference type="STRING" id="85681.V4TF85"/>
<proteinExistence type="predicted"/>
<dbReference type="PANTHER" id="PTHR46328">
    <property type="entry name" value="FAR-RED IMPAIRED RESPONSIVE (FAR1) FAMILY PROTEIN-RELATED"/>
    <property type="match status" value="1"/>
</dbReference>
<dbReference type="InterPro" id="IPR004330">
    <property type="entry name" value="FAR1_DNA_bnd_dom"/>
</dbReference>
<dbReference type="InParanoid" id="V4TF85"/>
<name>V4TF85_CITCL</name>
<evidence type="ECO:0000313" key="3">
    <source>
        <dbReference type="Proteomes" id="UP000030687"/>
    </source>
</evidence>
<dbReference type="PANTHER" id="PTHR46328:SF14">
    <property type="entry name" value="FAR-RED IMPAIRED RESPONSIVE (FAR1) FAMILY PROTEIN"/>
    <property type="match status" value="1"/>
</dbReference>
<dbReference type="Gramene" id="ESR59048">
    <property type="protein sequence ID" value="ESR59048"/>
    <property type="gene ID" value="CICLE_v10018266mg"/>
</dbReference>
<gene>
    <name evidence="2" type="ORF">CICLE_v10018266mg</name>
</gene>
<reference evidence="2 3" key="1">
    <citation type="submission" date="2013-10" db="EMBL/GenBank/DDBJ databases">
        <authorList>
            <consortium name="International Citrus Genome Consortium"/>
            <person name="Jenkins J."/>
            <person name="Schmutz J."/>
            <person name="Prochnik S."/>
            <person name="Rokhsar D."/>
            <person name="Gmitter F."/>
            <person name="Ollitrault P."/>
            <person name="Machado M."/>
            <person name="Talon M."/>
            <person name="Wincker P."/>
            <person name="Jaillon O."/>
            <person name="Morgante M."/>
        </authorList>
    </citation>
    <scope>NUCLEOTIDE SEQUENCE</scope>
    <source>
        <strain evidence="3">cv. Clemenules</strain>
    </source>
</reference>
<sequence length="154" mass="18053">MNNSNEEQEDRDDLEYPVTIEADIYGQWNVSSNDEGEAHNDDFGSIELQTDINNEMGTNQTEIDQQQCREFESEEQAETYYRQYARKAGFGVRRHNIRRNVNGNITGRTWVCSREGFRPAKYLQKKSREREARPLTRTSCQAQFCIILNSETNR</sequence>
<evidence type="ECO:0000313" key="2">
    <source>
        <dbReference type="EMBL" id="ESR59048.1"/>
    </source>
</evidence>
<dbReference type="KEGG" id="cic:CICLE_v10018266mg"/>
<dbReference type="Proteomes" id="UP000030687">
    <property type="component" value="Unassembled WGS sequence"/>
</dbReference>
<feature type="domain" description="FAR1" evidence="1">
    <location>
        <begin position="80"/>
        <end position="149"/>
    </location>
</feature>
<organism evidence="2 3">
    <name type="scientific">Citrus clementina</name>
    <name type="common">Clementine</name>
    <name type="synonym">Citrus deliciosa x Citrus sinensis</name>
    <dbReference type="NCBI Taxonomy" id="85681"/>
    <lineage>
        <taxon>Eukaryota</taxon>
        <taxon>Viridiplantae</taxon>
        <taxon>Streptophyta</taxon>
        <taxon>Embryophyta</taxon>
        <taxon>Tracheophyta</taxon>
        <taxon>Spermatophyta</taxon>
        <taxon>Magnoliopsida</taxon>
        <taxon>eudicotyledons</taxon>
        <taxon>Gunneridae</taxon>
        <taxon>Pentapetalae</taxon>
        <taxon>rosids</taxon>
        <taxon>malvids</taxon>
        <taxon>Sapindales</taxon>
        <taxon>Rutaceae</taxon>
        <taxon>Aurantioideae</taxon>
        <taxon>Citrus</taxon>
    </lineage>
</organism>